<dbReference type="HOGENOM" id="CLU_2621822_0_0_1"/>
<dbReference type="OrthoDB" id="539213at2759"/>
<dbReference type="AlphaFoldDB" id="A0A0D2F7C8"/>
<name>A0A0D2F7C8_CLAB1</name>
<dbReference type="VEuPathDB" id="FungiDB:Z519_01565"/>
<dbReference type="RefSeq" id="XP_016624650.1">
    <property type="nucleotide sequence ID" value="XM_016759322.1"/>
</dbReference>
<evidence type="ECO:0000313" key="3">
    <source>
        <dbReference type="Proteomes" id="UP000053789"/>
    </source>
</evidence>
<dbReference type="Pfam" id="PF14420">
    <property type="entry name" value="Clr5"/>
    <property type="match status" value="1"/>
</dbReference>
<gene>
    <name evidence="2" type="ORF">Z519_01565</name>
</gene>
<reference evidence="2" key="1">
    <citation type="submission" date="2015-01" db="EMBL/GenBank/DDBJ databases">
        <title>The Genome Sequence of Cladophialophora bantiana CBS 173.52.</title>
        <authorList>
            <consortium name="The Broad Institute Genomics Platform"/>
            <person name="Cuomo C."/>
            <person name="de Hoog S."/>
            <person name="Gorbushina A."/>
            <person name="Stielow B."/>
            <person name="Teixiera M."/>
            <person name="Abouelleil A."/>
            <person name="Chapman S.B."/>
            <person name="Priest M."/>
            <person name="Young S.K."/>
            <person name="Wortman J."/>
            <person name="Nusbaum C."/>
            <person name="Birren B."/>
        </authorList>
    </citation>
    <scope>NUCLEOTIDE SEQUENCE [LARGE SCALE GENOMIC DNA]</scope>
    <source>
        <strain evidence="2">CBS 173.52</strain>
    </source>
</reference>
<evidence type="ECO:0000313" key="2">
    <source>
        <dbReference type="EMBL" id="KIW97981.1"/>
    </source>
</evidence>
<sequence>MPGLNADVNATDPKWDPLWDPFRDTICTLYLIEDQSLEKVMEEMKTKYQFTATYAYQLSLRSKAQYERPSEDGTSEKT</sequence>
<dbReference type="EMBL" id="KN846981">
    <property type="protein sequence ID" value="KIW97981.1"/>
    <property type="molecule type" value="Genomic_DNA"/>
</dbReference>
<evidence type="ECO:0000259" key="1">
    <source>
        <dbReference type="Pfam" id="PF14420"/>
    </source>
</evidence>
<keyword evidence="3" id="KW-1185">Reference proteome</keyword>
<dbReference type="Proteomes" id="UP000053789">
    <property type="component" value="Unassembled WGS sequence"/>
</dbReference>
<proteinExistence type="predicted"/>
<feature type="domain" description="Clr5" evidence="1">
    <location>
        <begin position="19"/>
        <end position="53"/>
    </location>
</feature>
<organism evidence="2 3">
    <name type="scientific">Cladophialophora bantiana (strain ATCC 10958 / CBS 173.52 / CDC B-1940 / NIH 8579)</name>
    <name type="common">Xylohypha bantiana</name>
    <dbReference type="NCBI Taxonomy" id="1442370"/>
    <lineage>
        <taxon>Eukaryota</taxon>
        <taxon>Fungi</taxon>
        <taxon>Dikarya</taxon>
        <taxon>Ascomycota</taxon>
        <taxon>Pezizomycotina</taxon>
        <taxon>Eurotiomycetes</taxon>
        <taxon>Chaetothyriomycetidae</taxon>
        <taxon>Chaetothyriales</taxon>
        <taxon>Herpotrichiellaceae</taxon>
        <taxon>Cladophialophora</taxon>
    </lineage>
</organism>
<accession>A0A0D2F7C8</accession>
<dbReference type="GeneID" id="27694493"/>
<protein>
    <recommendedName>
        <fullName evidence="1">Clr5 domain-containing protein</fullName>
    </recommendedName>
</protein>
<dbReference type="InterPro" id="IPR025676">
    <property type="entry name" value="Clr5_dom"/>
</dbReference>